<comment type="caution">
    <text evidence="9">The sequence shown here is derived from an EMBL/GenBank/DDBJ whole genome shotgun (WGS) entry which is preliminary data.</text>
</comment>
<keyword evidence="3" id="KW-1003">Cell membrane</keyword>
<dbReference type="PROSITE" id="PS50928">
    <property type="entry name" value="ABC_TM1"/>
    <property type="match status" value="1"/>
</dbReference>
<dbReference type="InterPro" id="IPR035906">
    <property type="entry name" value="MetI-like_sf"/>
</dbReference>
<dbReference type="Gene3D" id="1.10.3720.10">
    <property type="entry name" value="MetI-like"/>
    <property type="match status" value="1"/>
</dbReference>
<gene>
    <name evidence="9" type="ORF">LY28_01586</name>
</gene>
<keyword evidence="10" id="KW-1185">Reference proteome</keyword>
<dbReference type="InterPro" id="IPR050809">
    <property type="entry name" value="UgpAE/MalFG_permease"/>
</dbReference>
<dbReference type="AlphaFoldDB" id="A0A318XNE9"/>
<keyword evidence="6 7" id="KW-0472">Membrane</keyword>
<dbReference type="OrthoDB" id="152280at2"/>
<dbReference type="PANTHER" id="PTHR43227">
    <property type="entry name" value="BLL4140 PROTEIN"/>
    <property type="match status" value="1"/>
</dbReference>
<dbReference type="InterPro" id="IPR000515">
    <property type="entry name" value="MetI-like"/>
</dbReference>
<evidence type="ECO:0000259" key="8">
    <source>
        <dbReference type="PROSITE" id="PS50928"/>
    </source>
</evidence>
<feature type="transmembrane region" description="Helical" evidence="7">
    <location>
        <begin position="103"/>
        <end position="123"/>
    </location>
</feature>
<feature type="transmembrane region" description="Helical" evidence="7">
    <location>
        <begin position="259"/>
        <end position="279"/>
    </location>
</feature>
<protein>
    <submittedName>
        <fullName evidence="9">Carbohydrate ABC transporter membrane protein 1 (CUT1 family)</fullName>
    </submittedName>
</protein>
<reference evidence="9 10" key="1">
    <citation type="submission" date="2018-06" db="EMBL/GenBank/DDBJ databases">
        <title>Genomic Encyclopedia of Type Strains, Phase I: the one thousand microbial genomes (KMG-I) project.</title>
        <authorList>
            <person name="Kyrpides N."/>
        </authorList>
    </citation>
    <scope>NUCLEOTIDE SEQUENCE [LARGE SCALE GENOMIC DNA]</scope>
    <source>
        <strain evidence="9 10">DSM 19573</strain>
    </source>
</reference>
<evidence type="ECO:0000256" key="5">
    <source>
        <dbReference type="ARBA" id="ARBA00022989"/>
    </source>
</evidence>
<dbReference type="GO" id="GO:0055085">
    <property type="term" value="P:transmembrane transport"/>
    <property type="evidence" value="ECO:0007669"/>
    <property type="project" value="InterPro"/>
</dbReference>
<dbReference type="EMBL" id="QKMR01000007">
    <property type="protein sequence ID" value="PYG88246.1"/>
    <property type="molecule type" value="Genomic_DNA"/>
</dbReference>
<sequence length="290" mass="32137">MEKKNRLWIAIFLLPSILIFCLIYGASVVTLFGSSFTEWKLASKLEFTGISNYVNLFADKNFLKALSNTVIWALLQSTIHIFIGVTFALILSKKEFYWKFARTAYMIPNIICSAALGMVYLSIFNPKFGAVNNIIRALGVEDFSQNWFMDYSSAFFTVTITWLPFAGVVAILVLAEIAAIPEAILESAKIDGAGEFKTNIYVVLPLLKNIIGTCVIVAATSMLKNFDIIFMTTNGGPGNTTLNLPLYIYKTSMLENNYGYANTIGAFLILLGIVMLIVINKAFKLGQSDI</sequence>
<dbReference type="CDD" id="cd06261">
    <property type="entry name" value="TM_PBP2"/>
    <property type="match status" value="1"/>
</dbReference>
<dbReference type="Pfam" id="PF00528">
    <property type="entry name" value="BPD_transp_1"/>
    <property type="match status" value="1"/>
</dbReference>
<feature type="transmembrane region" description="Helical" evidence="7">
    <location>
        <begin position="154"/>
        <end position="179"/>
    </location>
</feature>
<comment type="similarity">
    <text evidence="7">Belongs to the binding-protein-dependent transport system permease family.</text>
</comment>
<evidence type="ECO:0000256" key="4">
    <source>
        <dbReference type="ARBA" id="ARBA00022692"/>
    </source>
</evidence>
<evidence type="ECO:0000256" key="6">
    <source>
        <dbReference type="ARBA" id="ARBA00023136"/>
    </source>
</evidence>
<organism evidence="9 10">
    <name type="scientific">Ruminiclostridium sufflavum DSM 19573</name>
    <dbReference type="NCBI Taxonomy" id="1121337"/>
    <lineage>
        <taxon>Bacteria</taxon>
        <taxon>Bacillati</taxon>
        <taxon>Bacillota</taxon>
        <taxon>Clostridia</taxon>
        <taxon>Eubacteriales</taxon>
        <taxon>Oscillospiraceae</taxon>
        <taxon>Ruminiclostridium</taxon>
    </lineage>
</organism>
<feature type="transmembrane region" description="Helical" evidence="7">
    <location>
        <begin position="200"/>
        <end position="223"/>
    </location>
</feature>
<dbReference type="SUPFAM" id="SSF161098">
    <property type="entry name" value="MetI-like"/>
    <property type="match status" value="1"/>
</dbReference>
<evidence type="ECO:0000313" key="9">
    <source>
        <dbReference type="EMBL" id="PYG88246.1"/>
    </source>
</evidence>
<feature type="transmembrane region" description="Helical" evidence="7">
    <location>
        <begin position="70"/>
        <end position="91"/>
    </location>
</feature>
<name>A0A318XNE9_9FIRM</name>
<dbReference type="RefSeq" id="WP_110461625.1">
    <property type="nucleotide sequence ID" value="NZ_QKMR01000007.1"/>
</dbReference>
<evidence type="ECO:0000256" key="7">
    <source>
        <dbReference type="RuleBase" id="RU363032"/>
    </source>
</evidence>
<feature type="domain" description="ABC transmembrane type-1" evidence="8">
    <location>
        <begin position="66"/>
        <end position="279"/>
    </location>
</feature>
<evidence type="ECO:0000256" key="2">
    <source>
        <dbReference type="ARBA" id="ARBA00022448"/>
    </source>
</evidence>
<comment type="subcellular location">
    <subcellularLocation>
        <location evidence="1 7">Cell membrane</location>
        <topology evidence="1 7">Multi-pass membrane protein</topology>
    </subcellularLocation>
</comment>
<dbReference type="PANTHER" id="PTHR43227:SF11">
    <property type="entry name" value="BLL4140 PROTEIN"/>
    <property type="match status" value="1"/>
</dbReference>
<evidence type="ECO:0000313" key="10">
    <source>
        <dbReference type="Proteomes" id="UP000248132"/>
    </source>
</evidence>
<dbReference type="GO" id="GO:0005886">
    <property type="term" value="C:plasma membrane"/>
    <property type="evidence" value="ECO:0007669"/>
    <property type="project" value="UniProtKB-SubCell"/>
</dbReference>
<keyword evidence="2 7" id="KW-0813">Transport</keyword>
<keyword evidence="5 7" id="KW-1133">Transmembrane helix</keyword>
<evidence type="ECO:0000256" key="3">
    <source>
        <dbReference type="ARBA" id="ARBA00022475"/>
    </source>
</evidence>
<evidence type="ECO:0000256" key="1">
    <source>
        <dbReference type="ARBA" id="ARBA00004651"/>
    </source>
</evidence>
<proteinExistence type="inferred from homology"/>
<dbReference type="Proteomes" id="UP000248132">
    <property type="component" value="Unassembled WGS sequence"/>
</dbReference>
<feature type="transmembrane region" description="Helical" evidence="7">
    <location>
        <begin position="7"/>
        <end position="32"/>
    </location>
</feature>
<keyword evidence="4 7" id="KW-0812">Transmembrane</keyword>
<accession>A0A318XNE9</accession>